<dbReference type="OrthoDB" id="5296287at2759"/>
<evidence type="ECO:0000313" key="8">
    <source>
        <dbReference type="Proteomes" id="UP000838878"/>
    </source>
</evidence>
<organism evidence="7 8">
    <name type="scientific">Brenthis ino</name>
    <name type="common">lesser marbled fritillary</name>
    <dbReference type="NCBI Taxonomy" id="405034"/>
    <lineage>
        <taxon>Eukaryota</taxon>
        <taxon>Metazoa</taxon>
        <taxon>Ecdysozoa</taxon>
        <taxon>Arthropoda</taxon>
        <taxon>Hexapoda</taxon>
        <taxon>Insecta</taxon>
        <taxon>Pterygota</taxon>
        <taxon>Neoptera</taxon>
        <taxon>Endopterygota</taxon>
        <taxon>Lepidoptera</taxon>
        <taxon>Glossata</taxon>
        <taxon>Ditrysia</taxon>
        <taxon>Papilionoidea</taxon>
        <taxon>Nymphalidae</taxon>
        <taxon>Heliconiinae</taxon>
        <taxon>Argynnini</taxon>
        <taxon>Brenthis</taxon>
    </lineage>
</organism>
<keyword evidence="3 5" id="KW-1133">Transmembrane helix</keyword>
<dbReference type="AlphaFoldDB" id="A0A8J9UH45"/>
<gene>
    <name evidence="7" type="ORF">BINO364_LOCUS6233</name>
</gene>
<evidence type="ECO:0000256" key="3">
    <source>
        <dbReference type="ARBA" id="ARBA00022989"/>
    </source>
</evidence>
<sequence>MSSAVDAIESIIGRSGKYQTWIMFLILIGRFPTEYQISNVVFILPNVDYVCMDGDAYNLTNHCPCQNPSYDVSSIENSVTSEWNLICERSYLASLTQSLLQVGILAGSLVFGHISDRYGRQVACLLALFAEVVFTALSALVPELWMFIICRFLIGTAAGGSMLCCYVILVELCGKSFRPYLAGLNEVSYVMAYFTLPIFAYFIRDWRELQMATSIPWIFVMFYYCFIPESPRWLITMGHKEKAIEILSNIAQKNKLPTENIRSTVDNIMKEIQVQNGKQKTYSYLDLFKTPKVRTYTIIMALVWMCCANTFFGVNQYIGRLQGNIYLNVMLSAASHVPGLIIVVFASMYLRRKISVITSFGTAGISLLVFLFLPSDMRLLGLTFMIVGLTGAYTSFVQIYLFSSEIFPTVIRNSAMGFTSVFARIGGLIAPFIVNIGVEWISISIFSSLAFCAGCLCFFLPETKGTVLLNTIDQTEISNDRKTRS</sequence>
<dbReference type="GO" id="GO:0016020">
    <property type="term" value="C:membrane"/>
    <property type="evidence" value="ECO:0007669"/>
    <property type="project" value="UniProtKB-SubCell"/>
</dbReference>
<evidence type="ECO:0000313" key="7">
    <source>
        <dbReference type="EMBL" id="CAH0719947.1"/>
    </source>
</evidence>
<feature type="transmembrane region" description="Helical" evidence="5">
    <location>
        <begin position="325"/>
        <end position="347"/>
    </location>
</feature>
<proteinExistence type="predicted"/>
<keyword evidence="8" id="KW-1185">Reference proteome</keyword>
<dbReference type="InterPro" id="IPR036259">
    <property type="entry name" value="MFS_trans_sf"/>
</dbReference>
<feature type="transmembrane region" description="Helical" evidence="5">
    <location>
        <begin position="146"/>
        <end position="169"/>
    </location>
</feature>
<evidence type="ECO:0000256" key="1">
    <source>
        <dbReference type="ARBA" id="ARBA00004141"/>
    </source>
</evidence>
<feature type="transmembrane region" description="Helical" evidence="5">
    <location>
        <begin position="354"/>
        <end position="373"/>
    </location>
</feature>
<evidence type="ECO:0000256" key="4">
    <source>
        <dbReference type="ARBA" id="ARBA00023136"/>
    </source>
</evidence>
<evidence type="ECO:0000256" key="5">
    <source>
        <dbReference type="SAM" id="Phobius"/>
    </source>
</evidence>
<dbReference type="Pfam" id="PF00083">
    <property type="entry name" value="Sugar_tr"/>
    <property type="match status" value="1"/>
</dbReference>
<accession>A0A8J9UH45</accession>
<protein>
    <recommendedName>
        <fullName evidence="6">Major facilitator superfamily (MFS) profile domain-containing protein</fullName>
    </recommendedName>
</protein>
<feature type="transmembrane region" description="Helical" evidence="5">
    <location>
        <begin position="181"/>
        <end position="203"/>
    </location>
</feature>
<reference evidence="7" key="1">
    <citation type="submission" date="2021-12" db="EMBL/GenBank/DDBJ databases">
        <authorList>
            <person name="Martin H S."/>
        </authorList>
    </citation>
    <scope>NUCLEOTIDE SEQUENCE</scope>
</reference>
<feature type="transmembrane region" description="Helical" evidence="5">
    <location>
        <begin position="123"/>
        <end position="140"/>
    </location>
</feature>
<dbReference type="CDD" id="cd17317">
    <property type="entry name" value="MFS_SLC22"/>
    <property type="match status" value="1"/>
</dbReference>
<feature type="transmembrane region" description="Helical" evidence="5">
    <location>
        <begin position="379"/>
        <end position="402"/>
    </location>
</feature>
<feature type="transmembrane region" description="Helical" evidence="5">
    <location>
        <begin position="414"/>
        <end position="434"/>
    </location>
</feature>
<feature type="transmembrane region" description="Helical" evidence="5">
    <location>
        <begin position="91"/>
        <end position="111"/>
    </location>
</feature>
<feature type="domain" description="Major facilitator superfamily (MFS) profile" evidence="6">
    <location>
        <begin position="22"/>
        <end position="465"/>
    </location>
</feature>
<dbReference type="SUPFAM" id="SSF103473">
    <property type="entry name" value="MFS general substrate transporter"/>
    <property type="match status" value="1"/>
</dbReference>
<feature type="transmembrane region" description="Helical" evidence="5">
    <location>
        <begin position="209"/>
        <end position="227"/>
    </location>
</feature>
<dbReference type="GO" id="GO:0022857">
    <property type="term" value="F:transmembrane transporter activity"/>
    <property type="evidence" value="ECO:0007669"/>
    <property type="project" value="InterPro"/>
</dbReference>
<dbReference type="PANTHER" id="PTHR24064">
    <property type="entry name" value="SOLUTE CARRIER FAMILY 22 MEMBER"/>
    <property type="match status" value="1"/>
</dbReference>
<dbReference type="Proteomes" id="UP000838878">
    <property type="component" value="Chromosome 14"/>
</dbReference>
<evidence type="ECO:0000259" key="6">
    <source>
        <dbReference type="PROSITE" id="PS50850"/>
    </source>
</evidence>
<feature type="transmembrane region" description="Helical" evidence="5">
    <location>
        <begin position="440"/>
        <end position="460"/>
    </location>
</feature>
<dbReference type="InterPro" id="IPR020846">
    <property type="entry name" value="MFS_dom"/>
</dbReference>
<comment type="subcellular location">
    <subcellularLocation>
        <location evidence="1">Membrane</location>
        <topology evidence="1">Multi-pass membrane protein</topology>
    </subcellularLocation>
</comment>
<keyword evidence="2 5" id="KW-0812">Transmembrane</keyword>
<dbReference type="PROSITE" id="PS50850">
    <property type="entry name" value="MFS"/>
    <property type="match status" value="1"/>
</dbReference>
<dbReference type="EMBL" id="OV170234">
    <property type="protein sequence ID" value="CAH0719947.1"/>
    <property type="molecule type" value="Genomic_DNA"/>
</dbReference>
<name>A0A8J9UH45_9NEOP</name>
<dbReference type="Gene3D" id="1.20.1250.20">
    <property type="entry name" value="MFS general substrate transporter like domains"/>
    <property type="match status" value="1"/>
</dbReference>
<dbReference type="InterPro" id="IPR005828">
    <property type="entry name" value="MFS_sugar_transport-like"/>
</dbReference>
<evidence type="ECO:0000256" key="2">
    <source>
        <dbReference type="ARBA" id="ARBA00022692"/>
    </source>
</evidence>
<feature type="transmembrane region" description="Helical" evidence="5">
    <location>
        <begin position="296"/>
        <end position="319"/>
    </location>
</feature>
<keyword evidence="4 5" id="KW-0472">Membrane</keyword>
<feature type="non-terminal residue" evidence="7">
    <location>
        <position position="485"/>
    </location>
</feature>